<evidence type="ECO:0000313" key="2">
    <source>
        <dbReference type="Proteomes" id="UP000295781"/>
    </source>
</evidence>
<dbReference type="Proteomes" id="UP000295781">
    <property type="component" value="Chromosome"/>
</dbReference>
<dbReference type="EMBL" id="CP012670">
    <property type="protein sequence ID" value="AUX20223.1"/>
    <property type="molecule type" value="Genomic_DNA"/>
</dbReference>
<proteinExistence type="predicted"/>
<organism evidence="1 2">
    <name type="scientific">Sorangium cellulosum</name>
    <name type="common">Polyangium cellulosum</name>
    <dbReference type="NCBI Taxonomy" id="56"/>
    <lineage>
        <taxon>Bacteria</taxon>
        <taxon>Pseudomonadati</taxon>
        <taxon>Myxococcota</taxon>
        <taxon>Polyangia</taxon>
        <taxon>Polyangiales</taxon>
        <taxon>Polyangiaceae</taxon>
        <taxon>Sorangium</taxon>
    </lineage>
</organism>
<gene>
    <name evidence="1" type="ORF">SOCEGT47_006880</name>
</gene>
<protein>
    <submittedName>
        <fullName evidence="1">Uncharacterized protein</fullName>
    </submittedName>
</protein>
<name>A0A4P2PUZ1_SORCE</name>
<reference evidence="1 2" key="1">
    <citation type="submission" date="2015-09" db="EMBL/GenBank/DDBJ databases">
        <title>Sorangium comparison.</title>
        <authorList>
            <person name="Zaburannyi N."/>
            <person name="Bunk B."/>
            <person name="Overmann J."/>
            <person name="Mueller R."/>
        </authorList>
    </citation>
    <scope>NUCLEOTIDE SEQUENCE [LARGE SCALE GENOMIC DNA]</scope>
    <source>
        <strain evidence="1 2">So ceGT47</strain>
    </source>
</reference>
<evidence type="ECO:0000313" key="1">
    <source>
        <dbReference type="EMBL" id="AUX20223.1"/>
    </source>
</evidence>
<sequence>MGDEIPWLQAERIAVADSISGRSLDARLAPRCEV</sequence>
<accession>A0A4P2PUZ1</accession>
<dbReference type="AlphaFoldDB" id="A0A4P2PUZ1"/>